<dbReference type="EMBL" id="JAPWTJ010000722">
    <property type="protein sequence ID" value="KAJ8976135.1"/>
    <property type="molecule type" value="Genomic_DNA"/>
</dbReference>
<feature type="region of interest" description="Disordered" evidence="1">
    <location>
        <begin position="46"/>
        <end position="143"/>
    </location>
</feature>
<comment type="caution">
    <text evidence="3">The sequence shown here is derived from an EMBL/GenBank/DDBJ whole genome shotgun (WGS) entry which is preliminary data.</text>
</comment>
<keyword evidence="4" id="KW-1185">Reference proteome</keyword>
<organism evidence="3 4">
    <name type="scientific">Molorchus minor</name>
    <dbReference type="NCBI Taxonomy" id="1323400"/>
    <lineage>
        <taxon>Eukaryota</taxon>
        <taxon>Metazoa</taxon>
        <taxon>Ecdysozoa</taxon>
        <taxon>Arthropoda</taxon>
        <taxon>Hexapoda</taxon>
        <taxon>Insecta</taxon>
        <taxon>Pterygota</taxon>
        <taxon>Neoptera</taxon>
        <taxon>Endopterygota</taxon>
        <taxon>Coleoptera</taxon>
        <taxon>Polyphaga</taxon>
        <taxon>Cucujiformia</taxon>
        <taxon>Chrysomeloidea</taxon>
        <taxon>Cerambycidae</taxon>
        <taxon>Lamiinae</taxon>
        <taxon>Monochamini</taxon>
        <taxon>Molorchus</taxon>
    </lineage>
</organism>
<evidence type="ECO:0000256" key="2">
    <source>
        <dbReference type="SAM" id="Phobius"/>
    </source>
</evidence>
<evidence type="ECO:0000313" key="3">
    <source>
        <dbReference type="EMBL" id="KAJ8976135.1"/>
    </source>
</evidence>
<proteinExistence type="predicted"/>
<feature type="transmembrane region" description="Helical" evidence="2">
    <location>
        <begin position="6"/>
        <end position="23"/>
    </location>
</feature>
<keyword evidence="2" id="KW-0472">Membrane</keyword>
<protein>
    <submittedName>
        <fullName evidence="3">Uncharacterized protein</fullName>
    </submittedName>
</protein>
<keyword evidence="2" id="KW-1133">Transmembrane helix</keyword>
<keyword evidence="2" id="KW-0812">Transmembrane</keyword>
<gene>
    <name evidence="3" type="ORF">NQ317_018750</name>
</gene>
<reference evidence="3" key="1">
    <citation type="journal article" date="2023" name="Insect Mol. Biol.">
        <title>Genome sequencing provides insights into the evolution of gene families encoding plant cell wall-degrading enzymes in longhorned beetles.</title>
        <authorList>
            <person name="Shin N.R."/>
            <person name="Okamura Y."/>
            <person name="Kirsch R."/>
            <person name="Pauchet Y."/>
        </authorList>
    </citation>
    <scope>NUCLEOTIDE SEQUENCE</scope>
    <source>
        <strain evidence="3">MMC_N1</strain>
    </source>
</reference>
<evidence type="ECO:0000313" key="4">
    <source>
        <dbReference type="Proteomes" id="UP001162164"/>
    </source>
</evidence>
<dbReference type="Proteomes" id="UP001162164">
    <property type="component" value="Unassembled WGS sequence"/>
</dbReference>
<name>A0ABQ9JD74_9CUCU</name>
<sequence length="143" mass="15546">MNFLSCVNLGAMWSFLMSVLFYYSQLIHPASRWNFFSVNPVNRSPRHSIVPPEGGCNRSPRGSIAPESLCVRTSPRGSIASEYLGDRSPRGSIGAGENGENRSPRGSIVKSSLAMDDCEKRSPRGSLTLTFQGAAGHGEEVQR</sequence>
<evidence type="ECO:0000256" key="1">
    <source>
        <dbReference type="SAM" id="MobiDB-lite"/>
    </source>
</evidence>
<accession>A0ABQ9JD74</accession>